<evidence type="ECO:0000256" key="7">
    <source>
        <dbReference type="ARBA" id="ARBA00022840"/>
    </source>
</evidence>
<dbReference type="CDD" id="cd18115">
    <property type="entry name" value="ATP-synt_F1_beta_N"/>
    <property type="match status" value="1"/>
</dbReference>
<dbReference type="Gene3D" id="3.40.50.300">
    <property type="entry name" value="P-loop containing nucleotide triphosphate hydrolases"/>
    <property type="match status" value="1"/>
</dbReference>
<accession>A0A3Q2XQ03</accession>
<keyword evidence="8" id="KW-1278">Translocase</keyword>
<evidence type="ECO:0000256" key="1">
    <source>
        <dbReference type="ARBA" id="ARBA00004370"/>
    </source>
</evidence>
<dbReference type="FunFam" id="2.40.10.170:FF:000004">
    <property type="entry name" value="ATP synthase subunit beta"/>
    <property type="match status" value="1"/>
</dbReference>
<keyword evidence="4" id="KW-0813">Transport</keyword>
<keyword evidence="11" id="KW-0139">CF(1)</keyword>
<proteinExistence type="inferred from homology"/>
<keyword evidence="9" id="KW-0406">Ion transport</keyword>
<evidence type="ECO:0000256" key="3">
    <source>
        <dbReference type="ARBA" id="ARBA00012473"/>
    </source>
</evidence>
<dbReference type="GO" id="GO:0005739">
    <property type="term" value="C:mitochondrion"/>
    <property type="evidence" value="ECO:0007669"/>
    <property type="project" value="GOC"/>
</dbReference>
<comment type="subcellular location">
    <subcellularLocation>
        <location evidence="1">Membrane</location>
    </subcellularLocation>
</comment>
<dbReference type="Proteomes" id="UP000264820">
    <property type="component" value="Unplaced"/>
</dbReference>
<dbReference type="Ensembl" id="ENSHCOT00000002970.1">
    <property type="protein sequence ID" value="ENSHCOP00000006858.1"/>
    <property type="gene ID" value="ENSHCOG00000008727.1"/>
</dbReference>
<keyword evidence="6" id="KW-0375">Hydrogen ion transport</keyword>
<keyword evidence="15" id="KW-1185">Reference proteome</keyword>
<evidence type="ECO:0000256" key="2">
    <source>
        <dbReference type="ARBA" id="ARBA00008936"/>
    </source>
</evidence>
<dbReference type="GO" id="GO:0005524">
    <property type="term" value="F:ATP binding"/>
    <property type="evidence" value="ECO:0007669"/>
    <property type="project" value="UniProtKB-KW"/>
</dbReference>
<evidence type="ECO:0000256" key="4">
    <source>
        <dbReference type="ARBA" id="ARBA00022448"/>
    </source>
</evidence>
<dbReference type="AlphaFoldDB" id="A0A3Q2XQ03"/>
<evidence type="ECO:0000256" key="11">
    <source>
        <dbReference type="ARBA" id="ARBA00023196"/>
    </source>
</evidence>
<keyword evidence="10" id="KW-0472">Membrane</keyword>
<organism evidence="14 15">
    <name type="scientific">Hippocampus comes</name>
    <name type="common">Tiger tail seahorse</name>
    <dbReference type="NCBI Taxonomy" id="109280"/>
    <lineage>
        <taxon>Eukaryota</taxon>
        <taxon>Metazoa</taxon>
        <taxon>Chordata</taxon>
        <taxon>Craniata</taxon>
        <taxon>Vertebrata</taxon>
        <taxon>Euteleostomi</taxon>
        <taxon>Actinopterygii</taxon>
        <taxon>Neopterygii</taxon>
        <taxon>Teleostei</taxon>
        <taxon>Neoteleostei</taxon>
        <taxon>Acanthomorphata</taxon>
        <taxon>Syngnathiaria</taxon>
        <taxon>Syngnathiformes</taxon>
        <taxon>Syngnathoidei</taxon>
        <taxon>Syngnathidae</taxon>
        <taxon>Hippocampus</taxon>
    </lineage>
</organism>
<dbReference type="Pfam" id="PF02874">
    <property type="entry name" value="ATP-synt_ab_N"/>
    <property type="match status" value="1"/>
</dbReference>
<dbReference type="InterPro" id="IPR036121">
    <property type="entry name" value="ATPase_F1/V1/A1_a/bsu_N_sf"/>
</dbReference>
<reference evidence="14" key="2">
    <citation type="submission" date="2025-09" db="UniProtKB">
        <authorList>
            <consortium name="Ensembl"/>
        </authorList>
    </citation>
    <scope>IDENTIFICATION</scope>
</reference>
<evidence type="ECO:0000256" key="5">
    <source>
        <dbReference type="ARBA" id="ARBA00022741"/>
    </source>
</evidence>
<evidence type="ECO:0000256" key="12">
    <source>
        <dbReference type="ARBA" id="ARBA00023310"/>
    </source>
</evidence>
<dbReference type="Gene3D" id="2.40.10.170">
    <property type="match status" value="1"/>
</dbReference>
<evidence type="ECO:0000313" key="14">
    <source>
        <dbReference type="Ensembl" id="ENSHCOP00000006858.1"/>
    </source>
</evidence>
<protein>
    <recommendedName>
        <fullName evidence="3">H(+)-transporting two-sector ATPase</fullName>
        <ecNumber evidence="3">7.1.2.2</ecNumber>
    </recommendedName>
</protein>
<dbReference type="PANTHER" id="PTHR15184:SF71">
    <property type="entry name" value="ATP SYNTHASE SUBUNIT BETA, MITOCHONDRIAL"/>
    <property type="match status" value="1"/>
</dbReference>
<evidence type="ECO:0000256" key="6">
    <source>
        <dbReference type="ARBA" id="ARBA00022781"/>
    </source>
</evidence>
<reference evidence="14" key="1">
    <citation type="submission" date="2025-08" db="UniProtKB">
        <authorList>
            <consortium name="Ensembl"/>
        </authorList>
    </citation>
    <scope>IDENTIFICATION</scope>
</reference>
<dbReference type="InterPro" id="IPR027417">
    <property type="entry name" value="P-loop_NTPase"/>
</dbReference>
<dbReference type="GO" id="GO:0046933">
    <property type="term" value="F:proton-transporting ATP synthase activity, rotational mechanism"/>
    <property type="evidence" value="ECO:0007669"/>
    <property type="project" value="TreeGrafter"/>
</dbReference>
<evidence type="ECO:0000256" key="9">
    <source>
        <dbReference type="ARBA" id="ARBA00023065"/>
    </source>
</evidence>
<keyword evidence="5" id="KW-0547">Nucleotide-binding</keyword>
<dbReference type="SUPFAM" id="SSF50615">
    <property type="entry name" value="N-terminal domain of alpha and beta subunits of F1 ATP synthase"/>
    <property type="match status" value="1"/>
</dbReference>
<sequence length="163" mass="17420">FPAAQAALGNGRITAVIGAVVDVQFDEGLPPILNALEVAGRESRLVLEVAQHLGENTVRTIAMDGTEGLIRGQKVLDTGAPIRIPVGPETLGRIMNVIGEPIDERGPISTKQKMRLHTQGGNGHNSGRISQYANWLKAWIVVNSIQYSHSLMPTSLARPGPAF</sequence>
<name>A0A3Q2XQ03_HIPCM</name>
<keyword evidence="12" id="KW-0066">ATP synthesis</keyword>
<dbReference type="GO" id="GO:0042776">
    <property type="term" value="P:proton motive force-driven mitochondrial ATP synthesis"/>
    <property type="evidence" value="ECO:0007669"/>
    <property type="project" value="TreeGrafter"/>
</dbReference>
<evidence type="ECO:0000259" key="13">
    <source>
        <dbReference type="Pfam" id="PF02874"/>
    </source>
</evidence>
<dbReference type="GO" id="GO:0045259">
    <property type="term" value="C:proton-transporting ATP synthase complex"/>
    <property type="evidence" value="ECO:0007669"/>
    <property type="project" value="UniProtKB-KW"/>
</dbReference>
<feature type="domain" description="ATPase F1/V1/A1 complex alpha/beta subunit N-terminal" evidence="13">
    <location>
        <begin position="13"/>
        <end position="79"/>
    </location>
</feature>
<evidence type="ECO:0000256" key="10">
    <source>
        <dbReference type="ARBA" id="ARBA00023136"/>
    </source>
</evidence>
<evidence type="ECO:0000256" key="8">
    <source>
        <dbReference type="ARBA" id="ARBA00022967"/>
    </source>
</evidence>
<dbReference type="PANTHER" id="PTHR15184">
    <property type="entry name" value="ATP SYNTHASE"/>
    <property type="match status" value="1"/>
</dbReference>
<dbReference type="InterPro" id="IPR050053">
    <property type="entry name" value="ATPase_alpha/beta_chains"/>
</dbReference>
<evidence type="ECO:0000313" key="15">
    <source>
        <dbReference type="Proteomes" id="UP000264820"/>
    </source>
</evidence>
<dbReference type="InterPro" id="IPR004100">
    <property type="entry name" value="ATPase_F1/V1/A1_a/bsu_N"/>
</dbReference>
<keyword evidence="7" id="KW-0067">ATP-binding</keyword>
<dbReference type="GeneTree" id="ENSGT00550000074800"/>
<comment type="similarity">
    <text evidence="2">Belongs to the ATPase alpha/beta chains family.</text>
</comment>
<dbReference type="EC" id="7.1.2.2" evidence="3"/>
<dbReference type="STRING" id="109280.ENSHCOP00000006858"/>